<dbReference type="AlphaFoldDB" id="A0A6A2YMC8"/>
<evidence type="ECO:0000313" key="3">
    <source>
        <dbReference type="Proteomes" id="UP000436088"/>
    </source>
</evidence>
<dbReference type="Proteomes" id="UP000436088">
    <property type="component" value="Unassembled WGS sequence"/>
</dbReference>
<protein>
    <submittedName>
        <fullName evidence="2">Uncharacterized protein</fullName>
    </submittedName>
</protein>
<accession>A0A6A2YMC8</accession>
<keyword evidence="3" id="KW-1185">Reference proteome</keyword>
<name>A0A6A2YMC8_HIBSY</name>
<reference evidence="2" key="1">
    <citation type="submission" date="2019-09" db="EMBL/GenBank/DDBJ databases">
        <title>Draft genome information of white flower Hibiscus syriacus.</title>
        <authorList>
            <person name="Kim Y.-M."/>
        </authorList>
    </citation>
    <scope>NUCLEOTIDE SEQUENCE [LARGE SCALE GENOMIC DNA]</scope>
    <source>
        <strain evidence="2">YM2019G1</strain>
    </source>
</reference>
<evidence type="ECO:0000256" key="1">
    <source>
        <dbReference type="SAM" id="MobiDB-lite"/>
    </source>
</evidence>
<proteinExistence type="predicted"/>
<sequence length="116" mass="12690">MVEATMLGAPNELRMLREGNIGAAKLALQKNGFALPRYSDASKLPPPFQKLPCEAVHSWHAWAHALTIWSALPLPRTTTRVNILCKIRAGERDLQCPTNDVDHAPPVSIDPSSVVT</sequence>
<evidence type="ECO:0000313" key="2">
    <source>
        <dbReference type="EMBL" id="KAE8680479.1"/>
    </source>
</evidence>
<organism evidence="2 3">
    <name type="scientific">Hibiscus syriacus</name>
    <name type="common">Rose of Sharon</name>
    <dbReference type="NCBI Taxonomy" id="106335"/>
    <lineage>
        <taxon>Eukaryota</taxon>
        <taxon>Viridiplantae</taxon>
        <taxon>Streptophyta</taxon>
        <taxon>Embryophyta</taxon>
        <taxon>Tracheophyta</taxon>
        <taxon>Spermatophyta</taxon>
        <taxon>Magnoliopsida</taxon>
        <taxon>eudicotyledons</taxon>
        <taxon>Gunneridae</taxon>
        <taxon>Pentapetalae</taxon>
        <taxon>rosids</taxon>
        <taxon>malvids</taxon>
        <taxon>Malvales</taxon>
        <taxon>Malvaceae</taxon>
        <taxon>Malvoideae</taxon>
        <taxon>Hibiscus</taxon>
    </lineage>
</organism>
<feature type="region of interest" description="Disordered" evidence="1">
    <location>
        <begin position="97"/>
        <end position="116"/>
    </location>
</feature>
<dbReference type="EMBL" id="VEPZ02001325">
    <property type="protein sequence ID" value="KAE8680479.1"/>
    <property type="molecule type" value="Genomic_DNA"/>
</dbReference>
<gene>
    <name evidence="2" type="ORF">F3Y22_tig00111388pilonHSYRG00149</name>
</gene>
<comment type="caution">
    <text evidence="2">The sequence shown here is derived from an EMBL/GenBank/DDBJ whole genome shotgun (WGS) entry which is preliminary data.</text>
</comment>